<gene>
    <name evidence="1" type="ORF">PGLA2088_LOCUS15284</name>
</gene>
<name>A0A813J5J3_POLGL</name>
<reference evidence="1" key="1">
    <citation type="submission" date="2021-02" db="EMBL/GenBank/DDBJ databases">
        <authorList>
            <person name="Dougan E. K."/>
            <person name="Rhodes N."/>
            <person name="Thang M."/>
            <person name="Chan C."/>
        </authorList>
    </citation>
    <scope>NUCLEOTIDE SEQUENCE</scope>
</reference>
<evidence type="ECO:0008006" key="3">
    <source>
        <dbReference type="Google" id="ProtNLM"/>
    </source>
</evidence>
<dbReference type="AlphaFoldDB" id="A0A813J5J3"/>
<sequence>QAAEKETLNLRPSEPGEVYHVELVSQDAKERLNSWSGNPPMALICIKSKEQLRWYVPITAEGSPAQAEEMQNRCHQFRFMFRGAVQKMRHLQAMGYRPAVVWMSEWNRLSTEEERRAYLIAAVRQPEAFRPASAEEEDTYR</sequence>
<evidence type="ECO:0000313" key="2">
    <source>
        <dbReference type="Proteomes" id="UP000626109"/>
    </source>
</evidence>
<evidence type="ECO:0000313" key="1">
    <source>
        <dbReference type="EMBL" id="CAE8663526.1"/>
    </source>
</evidence>
<dbReference type="EMBL" id="CAJNNW010018818">
    <property type="protein sequence ID" value="CAE8663526.1"/>
    <property type="molecule type" value="Genomic_DNA"/>
</dbReference>
<proteinExistence type="predicted"/>
<organism evidence="1 2">
    <name type="scientific">Polarella glacialis</name>
    <name type="common">Dinoflagellate</name>
    <dbReference type="NCBI Taxonomy" id="89957"/>
    <lineage>
        <taxon>Eukaryota</taxon>
        <taxon>Sar</taxon>
        <taxon>Alveolata</taxon>
        <taxon>Dinophyceae</taxon>
        <taxon>Suessiales</taxon>
        <taxon>Suessiaceae</taxon>
        <taxon>Polarella</taxon>
    </lineage>
</organism>
<protein>
    <recommendedName>
        <fullName evidence="3">RAP domain-containing protein</fullName>
    </recommendedName>
</protein>
<feature type="non-terminal residue" evidence="1">
    <location>
        <position position="141"/>
    </location>
</feature>
<comment type="caution">
    <text evidence="1">The sequence shown here is derived from an EMBL/GenBank/DDBJ whole genome shotgun (WGS) entry which is preliminary data.</text>
</comment>
<accession>A0A813J5J3</accession>
<dbReference type="Proteomes" id="UP000626109">
    <property type="component" value="Unassembled WGS sequence"/>
</dbReference>